<organism evidence="3 4">
    <name type="scientific">Mycolicibacillus koreensis</name>
    <dbReference type="NCBI Taxonomy" id="1069220"/>
    <lineage>
        <taxon>Bacteria</taxon>
        <taxon>Bacillati</taxon>
        <taxon>Actinomycetota</taxon>
        <taxon>Actinomycetes</taxon>
        <taxon>Mycobacteriales</taxon>
        <taxon>Mycobacteriaceae</taxon>
        <taxon>Mycolicibacillus</taxon>
    </lineage>
</organism>
<sequence>MAFVARQQPRLRWAAGNRDDGSTVVATDLASGWIPPHVTVPTVLRLLSPERRRGSVMDLLGPVDIAVQIAPGDPLPAVEDDDQRQPARLAHCAIAAPDLGWDLIQATQWRDGLPRLAHTLVKATCSRTGVLESEIALLREYLSEISTQVLAGYPDGIDPTALANWQLLAAIESFVAADPGVATYHLGWFTALTAQTAFRSR</sequence>
<dbReference type="AlphaFoldDB" id="A0A7I7SFJ9"/>
<dbReference type="Pfam" id="PF18645">
    <property type="entry name" value="DUF5631"/>
    <property type="match status" value="1"/>
</dbReference>
<feature type="domain" description="DUF5632" evidence="2">
    <location>
        <begin position="2"/>
        <end position="65"/>
    </location>
</feature>
<gene>
    <name evidence="3" type="ORF">B8W67_17325</name>
</gene>
<evidence type="ECO:0000313" key="4">
    <source>
        <dbReference type="Proteomes" id="UP000193577"/>
    </source>
</evidence>
<dbReference type="Pfam" id="PF18646">
    <property type="entry name" value="DUF5632"/>
    <property type="match status" value="1"/>
</dbReference>
<evidence type="ECO:0000313" key="3">
    <source>
        <dbReference type="EMBL" id="OSC29407.1"/>
    </source>
</evidence>
<dbReference type="InterPro" id="IPR040604">
    <property type="entry name" value="DUF5632"/>
</dbReference>
<dbReference type="InterPro" id="IPR040833">
    <property type="entry name" value="DUF5631"/>
</dbReference>
<dbReference type="EMBL" id="NCXO01000051">
    <property type="protein sequence ID" value="OSC29407.1"/>
    <property type="molecule type" value="Genomic_DNA"/>
</dbReference>
<keyword evidence="4" id="KW-1185">Reference proteome</keyword>
<proteinExistence type="predicted"/>
<evidence type="ECO:0000259" key="2">
    <source>
        <dbReference type="Pfam" id="PF18646"/>
    </source>
</evidence>
<evidence type="ECO:0000259" key="1">
    <source>
        <dbReference type="Pfam" id="PF18645"/>
    </source>
</evidence>
<accession>A0A7I7SFJ9</accession>
<dbReference type="Proteomes" id="UP000193577">
    <property type="component" value="Unassembled WGS sequence"/>
</dbReference>
<feature type="domain" description="DUF5631" evidence="1">
    <location>
        <begin position="98"/>
        <end position="191"/>
    </location>
</feature>
<name>A0A7I7SFJ9_9MYCO</name>
<reference evidence="3 4" key="1">
    <citation type="submission" date="2017-04" db="EMBL/GenBank/DDBJ databases">
        <title>The new phylogeny of genus Mycobacterium.</title>
        <authorList>
            <person name="Tortoli E."/>
            <person name="Trovato A."/>
            <person name="Cirillo D.M."/>
        </authorList>
    </citation>
    <scope>NUCLEOTIDE SEQUENCE [LARGE SCALE GENOMIC DNA]</scope>
    <source>
        <strain evidence="3 4">KCTC 19819</strain>
    </source>
</reference>
<protein>
    <submittedName>
        <fullName evidence="3">Uncharacterized protein</fullName>
    </submittedName>
</protein>
<comment type="caution">
    <text evidence="3">The sequence shown here is derived from an EMBL/GenBank/DDBJ whole genome shotgun (WGS) entry which is preliminary data.</text>
</comment>